<dbReference type="Gene3D" id="1.20.120.710">
    <property type="entry name" value="Haloacid dehalogenase hydrolase-like domain"/>
    <property type="match status" value="1"/>
</dbReference>
<keyword evidence="5" id="KW-1185">Reference proteome</keyword>
<dbReference type="InterPro" id="IPR036412">
    <property type="entry name" value="HAD-like_sf"/>
</dbReference>
<comment type="cofactor">
    <cofactor evidence="1">
        <name>Mg(2+)</name>
        <dbReference type="ChEBI" id="CHEBI:18420"/>
    </cofactor>
</comment>
<dbReference type="Pfam" id="PF00702">
    <property type="entry name" value="Hydrolase"/>
    <property type="match status" value="1"/>
</dbReference>
<evidence type="ECO:0000256" key="3">
    <source>
        <dbReference type="ARBA" id="ARBA00022842"/>
    </source>
</evidence>
<dbReference type="AlphaFoldDB" id="A0A7W2TY06"/>
<dbReference type="RefSeq" id="WP_182174442.1">
    <property type="nucleotide sequence ID" value="NZ_JACFXU010000017.1"/>
</dbReference>
<dbReference type="InterPro" id="IPR006439">
    <property type="entry name" value="HAD-SF_hydro_IA"/>
</dbReference>
<dbReference type="SFLD" id="SFLDS00003">
    <property type="entry name" value="Haloacid_Dehalogenase"/>
    <property type="match status" value="1"/>
</dbReference>
<protein>
    <submittedName>
        <fullName evidence="4">HAD family hydrolase</fullName>
    </submittedName>
</protein>
<dbReference type="InterPro" id="IPR051400">
    <property type="entry name" value="HAD-like_hydrolase"/>
</dbReference>
<gene>
    <name evidence="4" type="ORF">H2508_12900</name>
</gene>
<keyword evidence="2 4" id="KW-0378">Hydrolase</keyword>
<dbReference type="SFLD" id="SFLDG01129">
    <property type="entry name" value="C1.5:_HAD__Beta-PGM__Phosphata"/>
    <property type="match status" value="1"/>
</dbReference>
<name>A0A7W2TY06_9GAMM</name>
<dbReference type="InterPro" id="IPR023214">
    <property type="entry name" value="HAD_sf"/>
</dbReference>
<dbReference type="Proteomes" id="UP000539350">
    <property type="component" value="Unassembled WGS sequence"/>
</dbReference>
<evidence type="ECO:0000313" key="4">
    <source>
        <dbReference type="EMBL" id="MBA6414011.1"/>
    </source>
</evidence>
<organism evidence="4 5">
    <name type="scientific">Sediminihaliea albiluteola</name>
    <dbReference type="NCBI Taxonomy" id="2758564"/>
    <lineage>
        <taxon>Bacteria</taxon>
        <taxon>Pseudomonadati</taxon>
        <taxon>Pseudomonadota</taxon>
        <taxon>Gammaproteobacteria</taxon>
        <taxon>Cellvibrionales</taxon>
        <taxon>Halieaceae</taxon>
        <taxon>Sediminihaliea</taxon>
    </lineage>
</organism>
<evidence type="ECO:0000256" key="2">
    <source>
        <dbReference type="ARBA" id="ARBA00022801"/>
    </source>
</evidence>
<evidence type="ECO:0000256" key="1">
    <source>
        <dbReference type="ARBA" id="ARBA00001946"/>
    </source>
</evidence>
<dbReference type="Gene3D" id="3.40.50.1000">
    <property type="entry name" value="HAD superfamily/HAD-like"/>
    <property type="match status" value="1"/>
</dbReference>
<proteinExistence type="predicted"/>
<dbReference type="GO" id="GO:0046380">
    <property type="term" value="P:N-acetylneuraminate biosynthetic process"/>
    <property type="evidence" value="ECO:0007669"/>
    <property type="project" value="TreeGrafter"/>
</dbReference>
<comment type="caution">
    <text evidence="4">The sequence shown here is derived from an EMBL/GenBank/DDBJ whole genome shotgun (WGS) entry which is preliminary data.</text>
</comment>
<keyword evidence="3" id="KW-0460">Magnesium</keyword>
<dbReference type="SUPFAM" id="SSF56784">
    <property type="entry name" value="HAD-like"/>
    <property type="match status" value="1"/>
</dbReference>
<evidence type="ECO:0000313" key="5">
    <source>
        <dbReference type="Proteomes" id="UP000539350"/>
    </source>
</evidence>
<dbReference type="PANTHER" id="PTHR46470">
    <property type="entry name" value="N-ACYLNEURAMINATE-9-PHOSPHATASE"/>
    <property type="match status" value="1"/>
</dbReference>
<dbReference type="NCBIfam" id="TIGR01549">
    <property type="entry name" value="HAD-SF-IA-v1"/>
    <property type="match status" value="1"/>
</dbReference>
<sequence length="252" mass="28239">MLKALFLDMDETLCDTLGANAVAKQKMAQHLRELAGTSFDAKQMAEDYVDGIYRHWSDSQRERYLPIIEQSSEGEFRVQLILDLLHEQGIHSVDSEAAQDLQQAFDRNRLEAFDFYPGIPEFLLEARELFTLVVITNGPEFSQIPKVEKIKLADYVDHIIIGGQEPEQKPASSIFEKALKLAQCEAHEAIHVGDSLAADIAGADYCGITTVWVQHQQALDAELGINPQHSVFHPSEIPALIRELHSNGHNSH</sequence>
<dbReference type="EMBL" id="JACFXU010000017">
    <property type="protein sequence ID" value="MBA6414011.1"/>
    <property type="molecule type" value="Genomic_DNA"/>
</dbReference>
<dbReference type="NCBIfam" id="TIGR01509">
    <property type="entry name" value="HAD-SF-IA-v3"/>
    <property type="match status" value="1"/>
</dbReference>
<reference evidence="4 5" key="1">
    <citation type="submission" date="2020-07" db="EMBL/GenBank/DDBJ databases">
        <title>Halieaceae bacterium, F7430, whole genome shotgun sequencing project.</title>
        <authorList>
            <person name="Jiang S."/>
            <person name="Liu Z.W."/>
            <person name="Du Z.J."/>
        </authorList>
    </citation>
    <scope>NUCLEOTIDE SEQUENCE [LARGE SCALE GENOMIC DNA]</scope>
    <source>
        <strain evidence="4 5">F7430</strain>
    </source>
</reference>
<dbReference type="GO" id="GO:0050124">
    <property type="term" value="F:N-acylneuraminate-9-phosphatase activity"/>
    <property type="evidence" value="ECO:0007669"/>
    <property type="project" value="TreeGrafter"/>
</dbReference>
<dbReference type="PANTHER" id="PTHR46470:SF3">
    <property type="entry name" value="N-ACYLNEURAMINATE-9-PHOSPHATASE"/>
    <property type="match status" value="1"/>
</dbReference>
<accession>A0A7W2TY06</accession>